<comment type="function">
    <text evidence="4">Involved in chromosome partition. Localize to both poles of the predivisional cell following completion of DNA replication. Binds to the DNA origin of replication.</text>
</comment>
<dbReference type="EMBL" id="QEXV01000001">
    <property type="protein sequence ID" value="PWE18348.1"/>
    <property type="molecule type" value="Genomic_DNA"/>
</dbReference>
<dbReference type="Gene3D" id="3.90.1530.30">
    <property type="match status" value="1"/>
</dbReference>
<dbReference type="NCBIfam" id="TIGR00180">
    <property type="entry name" value="parB_part"/>
    <property type="match status" value="1"/>
</dbReference>
<reference evidence="8" key="1">
    <citation type="submission" date="2018-05" db="EMBL/GenBank/DDBJ databases">
        <authorList>
            <person name="Liu B.-T."/>
        </authorList>
    </citation>
    <scope>NUCLEOTIDE SEQUENCE [LARGE SCALE GENOMIC DNA]</scope>
    <source>
        <strain evidence="8">WD6-1</strain>
    </source>
</reference>
<evidence type="ECO:0000256" key="4">
    <source>
        <dbReference type="ARBA" id="ARBA00025472"/>
    </source>
</evidence>
<dbReference type="SUPFAM" id="SSF110849">
    <property type="entry name" value="ParB/Sulfiredoxin"/>
    <property type="match status" value="1"/>
</dbReference>
<dbReference type="FunFam" id="1.10.10.2830:FF:000001">
    <property type="entry name" value="Chromosome partitioning protein ParB"/>
    <property type="match status" value="1"/>
</dbReference>
<dbReference type="InterPro" id="IPR004437">
    <property type="entry name" value="ParB/RepB/Spo0J"/>
</dbReference>
<dbReference type="InterPro" id="IPR036086">
    <property type="entry name" value="ParB/Sulfiredoxin_sf"/>
</dbReference>
<evidence type="ECO:0000256" key="3">
    <source>
        <dbReference type="ARBA" id="ARBA00023125"/>
    </source>
</evidence>
<evidence type="ECO:0000259" key="6">
    <source>
        <dbReference type="SMART" id="SM00470"/>
    </source>
</evidence>
<dbReference type="Pfam" id="PF02195">
    <property type="entry name" value="ParB_N"/>
    <property type="match status" value="1"/>
</dbReference>
<evidence type="ECO:0000256" key="1">
    <source>
        <dbReference type="ARBA" id="ARBA00006295"/>
    </source>
</evidence>
<organism evidence="7 8">
    <name type="scientific">Marinicauda salina</name>
    <dbReference type="NCBI Taxonomy" id="2135793"/>
    <lineage>
        <taxon>Bacteria</taxon>
        <taxon>Pseudomonadati</taxon>
        <taxon>Pseudomonadota</taxon>
        <taxon>Alphaproteobacteria</taxon>
        <taxon>Maricaulales</taxon>
        <taxon>Maricaulaceae</taxon>
        <taxon>Marinicauda</taxon>
    </lineage>
</organism>
<dbReference type="CDD" id="cd16393">
    <property type="entry name" value="SPO0J_N"/>
    <property type="match status" value="1"/>
</dbReference>
<evidence type="ECO:0000313" key="8">
    <source>
        <dbReference type="Proteomes" id="UP000245168"/>
    </source>
</evidence>
<evidence type="ECO:0000313" key="7">
    <source>
        <dbReference type="EMBL" id="PWE18348.1"/>
    </source>
</evidence>
<dbReference type="InterPro" id="IPR050336">
    <property type="entry name" value="Chromosome_partition/occlusion"/>
</dbReference>
<dbReference type="OrthoDB" id="9802051at2"/>
<dbReference type="PANTHER" id="PTHR33375">
    <property type="entry name" value="CHROMOSOME-PARTITIONING PROTEIN PARB-RELATED"/>
    <property type="match status" value="1"/>
</dbReference>
<dbReference type="Proteomes" id="UP000245168">
    <property type="component" value="Unassembled WGS sequence"/>
</dbReference>
<protein>
    <submittedName>
        <fullName evidence="7">Chromosome partitioning protein ParB</fullName>
    </submittedName>
</protein>
<feature type="region of interest" description="Disordered" evidence="5">
    <location>
        <begin position="229"/>
        <end position="254"/>
    </location>
</feature>
<dbReference type="InterPro" id="IPR041468">
    <property type="entry name" value="HTH_ParB/Spo0J"/>
</dbReference>
<dbReference type="SMART" id="SM00470">
    <property type="entry name" value="ParB"/>
    <property type="match status" value="1"/>
</dbReference>
<keyword evidence="3" id="KW-0238">DNA-binding</keyword>
<dbReference type="GO" id="GO:0003677">
    <property type="term" value="F:DNA binding"/>
    <property type="evidence" value="ECO:0007669"/>
    <property type="project" value="UniProtKB-KW"/>
</dbReference>
<dbReference type="RefSeq" id="WP_109251623.1">
    <property type="nucleotide sequence ID" value="NZ_QEXV01000001.1"/>
</dbReference>
<dbReference type="GO" id="GO:0007059">
    <property type="term" value="P:chromosome segregation"/>
    <property type="evidence" value="ECO:0007669"/>
    <property type="project" value="UniProtKB-KW"/>
</dbReference>
<dbReference type="FunFam" id="3.90.1530.30:FF:000001">
    <property type="entry name" value="Chromosome partitioning protein ParB"/>
    <property type="match status" value="1"/>
</dbReference>
<dbReference type="PANTHER" id="PTHR33375:SF1">
    <property type="entry name" value="CHROMOSOME-PARTITIONING PROTEIN PARB-RELATED"/>
    <property type="match status" value="1"/>
</dbReference>
<comment type="caution">
    <text evidence="7">The sequence shown here is derived from an EMBL/GenBank/DDBJ whole genome shotgun (WGS) entry which is preliminary data.</text>
</comment>
<gene>
    <name evidence="7" type="ORF">DDZ18_01715</name>
</gene>
<dbReference type="InterPro" id="IPR057240">
    <property type="entry name" value="ParB_dimer_C"/>
</dbReference>
<dbReference type="InterPro" id="IPR003115">
    <property type="entry name" value="ParB_N"/>
</dbReference>
<dbReference type="GO" id="GO:0045881">
    <property type="term" value="P:positive regulation of sporulation resulting in formation of a cellular spore"/>
    <property type="evidence" value="ECO:0007669"/>
    <property type="project" value="TreeGrafter"/>
</dbReference>
<sequence length="307" mass="33137">MSADEPQRTRGLGRGLAALLGEGEEAEGLRGEAADAGGGRGVREIPIELIERNPDQPRQAFDEDALSELADSIAEKGLLQPLLVRPAPGAEERYQIVAGERRWRAAQKARLHAAPCLVRELTDRETLEIAIVENVQRTDLNAVEEARAFRQLIENFGHTQEEVARAVGKSRVHVANTLRLLALPDPVLDRLARREISAGHARAVASAPDPAALADEIVEKGLSVRAAEALARKSGAPERKGRSRAPSGGGKDADTRALEADLSERLGLEVDLSHTGEAGELRIRYSTLEQLDDLCRRLTQDGASGAY</sequence>
<dbReference type="Gene3D" id="1.10.10.2830">
    <property type="match status" value="1"/>
</dbReference>
<evidence type="ECO:0000256" key="5">
    <source>
        <dbReference type="SAM" id="MobiDB-lite"/>
    </source>
</evidence>
<evidence type="ECO:0000256" key="2">
    <source>
        <dbReference type="ARBA" id="ARBA00022829"/>
    </source>
</evidence>
<name>A0A2U2BWF3_9PROT</name>
<keyword evidence="2" id="KW-0159">Chromosome partition</keyword>
<comment type="similarity">
    <text evidence="1">Belongs to the ParB family.</text>
</comment>
<keyword evidence="8" id="KW-1185">Reference proteome</keyword>
<dbReference type="AlphaFoldDB" id="A0A2U2BWF3"/>
<dbReference type="GO" id="GO:0005694">
    <property type="term" value="C:chromosome"/>
    <property type="evidence" value="ECO:0007669"/>
    <property type="project" value="TreeGrafter"/>
</dbReference>
<accession>A0A2U2BWF3</accession>
<dbReference type="Pfam" id="PF23552">
    <property type="entry name" value="ParB_C"/>
    <property type="match status" value="1"/>
</dbReference>
<proteinExistence type="inferred from homology"/>
<dbReference type="Pfam" id="PF17762">
    <property type="entry name" value="HTH_ParB"/>
    <property type="match status" value="1"/>
</dbReference>
<feature type="domain" description="ParB-like N-terminal" evidence="6">
    <location>
        <begin position="43"/>
        <end position="135"/>
    </location>
</feature>